<gene>
    <name evidence="2" type="ORF">AVL62_00685</name>
</gene>
<dbReference type="EMBL" id="LQBL01000028">
    <property type="protein sequence ID" value="KUG53356.1"/>
    <property type="molecule type" value="Genomic_DNA"/>
</dbReference>
<dbReference type="RefSeq" id="WP_058891364.1">
    <property type="nucleotide sequence ID" value="NZ_BAABLU010000003.1"/>
</dbReference>
<keyword evidence="3" id="KW-1185">Reference proteome</keyword>
<protein>
    <submittedName>
        <fullName evidence="2">Uncharacterized protein</fullName>
    </submittedName>
</protein>
<dbReference type="OrthoDB" id="3831159at2"/>
<feature type="compositionally biased region" description="Basic and acidic residues" evidence="1">
    <location>
        <begin position="33"/>
        <end position="67"/>
    </location>
</feature>
<feature type="region of interest" description="Disordered" evidence="1">
    <location>
        <begin position="31"/>
        <end position="67"/>
    </location>
</feature>
<dbReference type="AlphaFoldDB" id="A0A0W8I575"/>
<organism evidence="2 3">
    <name type="scientific">Serinicoccus chungangensis</name>
    <dbReference type="NCBI Taxonomy" id="767452"/>
    <lineage>
        <taxon>Bacteria</taxon>
        <taxon>Bacillati</taxon>
        <taxon>Actinomycetota</taxon>
        <taxon>Actinomycetes</taxon>
        <taxon>Micrococcales</taxon>
        <taxon>Ornithinimicrobiaceae</taxon>
        <taxon>Serinicoccus</taxon>
    </lineage>
</organism>
<name>A0A0W8I575_9MICO</name>
<reference evidence="2 3" key="1">
    <citation type="submission" date="2015-12" db="EMBL/GenBank/DDBJ databases">
        <title>Serinicoccus chungangenesis strain CD08_5 genome sequencing and assembly.</title>
        <authorList>
            <person name="Chander A.M."/>
            <person name="Kaur G."/>
            <person name="Nair G.R."/>
            <person name="Dhawan D.K."/>
            <person name="Kochhar R.K."/>
            <person name="Mayilraj S."/>
            <person name="Bhadada S.K."/>
        </authorList>
    </citation>
    <scope>NUCLEOTIDE SEQUENCE [LARGE SCALE GENOMIC DNA]</scope>
    <source>
        <strain evidence="2 3">CD08_5</strain>
    </source>
</reference>
<dbReference type="Proteomes" id="UP000054837">
    <property type="component" value="Unassembled WGS sequence"/>
</dbReference>
<accession>A0A0W8I575</accession>
<sequence length="67" mass="7763">MSTRFETEGLSLWYRFTWRVKYTLLIFFGPPRLDPRQDPQTRMEQARAAKVAEARAARRAEGDSGTA</sequence>
<evidence type="ECO:0000313" key="2">
    <source>
        <dbReference type="EMBL" id="KUG53356.1"/>
    </source>
</evidence>
<comment type="caution">
    <text evidence="2">The sequence shown here is derived from an EMBL/GenBank/DDBJ whole genome shotgun (WGS) entry which is preliminary data.</text>
</comment>
<proteinExistence type="predicted"/>
<evidence type="ECO:0000313" key="3">
    <source>
        <dbReference type="Proteomes" id="UP000054837"/>
    </source>
</evidence>
<evidence type="ECO:0000256" key="1">
    <source>
        <dbReference type="SAM" id="MobiDB-lite"/>
    </source>
</evidence>